<dbReference type="AlphaFoldDB" id="A0A0F8XG91"/>
<organism evidence="2">
    <name type="scientific">marine sediment metagenome</name>
    <dbReference type="NCBI Taxonomy" id="412755"/>
    <lineage>
        <taxon>unclassified sequences</taxon>
        <taxon>metagenomes</taxon>
        <taxon>ecological metagenomes</taxon>
    </lineage>
</organism>
<accession>A0A0F8XG91</accession>
<comment type="caution">
    <text evidence="2">The sequence shown here is derived from an EMBL/GenBank/DDBJ whole genome shotgun (WGS) entry which is preliminary data.</text>
</comment>
<dbReference type="EMBL" id="LAZR01059252">
    <property type="protein sequence ID" value="KKK68192.1"/>
    <property type="molecule type" value="Genomic_DNA"/>
</dbReference>
<proteinExistence type="predicted"/>
<sequence>MKQYTRIKADWTKRQMMPRLGKIRLGIKKVSPRTGKEYPVEVPHFVVPPEVAERYGPTPTELDIMFPTEDEHACFPQALKWYDRHADDPTSAVILRCKGDHETAVRRKADLAEGNPEAIEELPNDNVLVRCPCDLLEKGDCKQAGNLMVVLPQVSVSGVYQIDTGSKQNMNYINGYMSQWLRPMLDRISWVPLILKRVEETTIDKEQKKRSHYYLKLDMNMNLEQVAELRDKTRMILVRASRIALPKPVDEGIDTAPGAVVIEGEIEEEEVGPTQPAEAPALEAPPKDQADLPGSHAPEDPKKIEDPATSFQLKECDKV</sequence>
<gene>
    <name evidence="2" type="ORF">LCGC14_2946540</name>
</gene>
<evidence type="ECO:0000313" key="2">
    <source>
        <dbReference type="EMBL" id="KKK68192.1"/>
    </source>
</evidence>
<protein>
    <submittedName>
        <fullName evidence="2">Uncharacterized protein</fullName>
    </submittedName>
</protein>
<feature type="non-terminal residue" evidence="2">
    <location>
        <position position="319"/>
    </location>
</feature>
<name>A0A0F8XG91_9ZZZZ</name>
<dbReference type="Pfam" id="PF18897">
    <property type="entry name" value="Gp3-like"/>
    <property type="match status" value="1"/>
</dbReference>
<dbReference type="InterPro" id="IPR043991">
    <property type="entry name" value="Gp3-like"/>
</dbReference>
<feature type="compositionally biased region" description="Basic and acidic residues" evidence="1">
    <location>
        <begin position="297"/>
        <end position="306"/>
    </location>
</feature>
<evidence type="ECO:0000256" key="1">
    <source>
        <dbReference type="SAM" id="MobiDB-lite"/>
    </source>
</evidence>
<reference evidence="2" key="1">
    <citation type="journal article" date="2015" name="Nature">
        <title>Complex archaea that bridge the gap between prokaryotes and eukaryotes.</title>
        <authorList>
            <person name="Spang A."/>
            <person name="Saw J.H."/>
            <person name="Jorgensen S.L."/>
            <person name="Zaremba-Niedzwiedzka K."/>
            <person name="Martijn J."/>
            <person name="Lind A.E."/>
            <person name="van Eijk R."/>
            <person name="Schleper C."/>
            <person name="Guy L."/>
            <person name="Ettema T.J."/>
        </authorList>
    </citation>
    <scope>NUCLEOTIDE SEQUENCE</scope>
</reference>
<feature type="region of interest" description="Disordered" evidence="1">
    <location>
        <begin position="267"/>
        <end position="319"/>
    </location>
</feature>